<dbReference type="Proteomes" id="UP001148662">
    <property type="component" value="Unassembled WGS sequence"/>
</dbReference>
<reference evidence="1" key="1">
    <citation type="submission" date="2022-07" db="EMBL/GenBank/DDBJ databases">
        <title>Genome Sequence of Phlebia brevispora.</title>
        <authorList>
            <person name="Buettner E."/>
        </authorList>
    </citation>
    <scope>NUCLEOTIDE SEQUENCE</scope>
    <source>
        <strain evidence="1">MPL23</strain>
    </source>
</reference>
<gene>
    <name evidence="1" type="ORF">NM688_g2614</name>
</gene>
<protein>
    <submittedName>
        <fullName evidence="1">Uncharacterized protein</fullName>
    </submittedName>
</protein>
<evidence type="ECO:0000313" key="2">
    <source>
        <dbReference type="Proteomes" id="UP001148662"/>
    </source>
</evidence>
<organism evidence="1 2">
    <name type="scientific">Phlebia brevispora</name>
    <dbReference type="NCBI Taxonomy" id="194682"/>
    <lineage>
        <taxon>Eukaryota</taxon>
        <taxon>Fungi</taxon>
        <taxon>Dikarya</taxon>
        <taxon>Basidiomycota</taxon>
        <taxon>Agaricomycotina</taxon>
        <taxon>Agaricomycetes</taxon>
        <taxon>Polyporales</taxon>
        <taxon>Meruliaceae</taxon>
        <taxon>Phlebia</taxon>
    </lineage>
</organism>
<comment type="caution">
    <text evidence="1">The sequence shown here is derived from an EMBL/GenBank/DDBJ whole genome shotgun (WGS) entry which is preliminary data.</text>
</comment>
<sequence>MALPLHRQPFKGIYYLSVFLATVFVRLPFWILIFLLTGSRPRPSWTFSRIVIVNSIRVVVSAIGTTHTWRDKIHTVEEFVDRADEYGLVFVEPVPELIQGDIKDLAARNGVEAVPIPGFWYGKRGDDGKAGQKAQSGEKIIYQIHGGGWIEGESNPKAGHSQ</sequence>
<name>A0ACC1T827_9APHY</name>
<evidence type="ECO:0000313" key="1">
    <source>
        <dbReference type="EMBL" id="KAJ3555365.1"/>
    </source>
</evidence>
<dbReference type="EMBL" id="JANHOG010000338">
    <property type="protein sequence ID" value="KAJ3555365.1"/>
    <property type="molecule type" value="Genomic_DNA"/>
</dbReference>
<proteinExistence type="predicted"/>
<accession>A0ACC1T827</accession>
<keyword evidence="2" id="KW-1185">Reference proteome</keyword>